<name>A0A419VWD3_9BACT</name>
<organism evidence="2 3">
    <name type="scientific">Mangrovibacterium diazotrophicum</name>
    <dbReference type="NCBI Taxonomy" id="1261403"/>
    <lineage>
        <taxon>Bacteria</taxon>
        <taxon>Pseudomonadati</taxon>
        <taxon>Bacteroidota</taxon>
        <taxon>Bacteroidia</taxon>
        <taxon>Marinilabiliales</taxon>
        <taxon>Prolixibacteraceae</taxon>
        <taxon>Mangrovibacterium</taxon>
    </lineage>
</organism>
<dbReference type="EMBL" id="RAPN01000004">
    <property type="protein sequence ID" value="RKD86469.1"/>
    <property type="molecule type" value="Genomic_DNA"/>
</dbReference>
<dbReference type="Proteomes" id="UP000283387">
    <property type="component" value="Unassembled WGS sequence"/>
</dbReference>
<protein>
    <submittedName>
        <fullName evidence="2">Acyltransferase-like protein</fullName>
    </submittedName>
</protein>
<evidence type="ECO:0000259" key="1">
    <source>
        <dbReference type="SMART" id="SM00563"/>
    </source>
</evidence>
<proteinExistence type="predicted"/>
<evidence type="ECO:0000313" key="3">
    <source>
        <dbReference type="Proteomes" id="UP000283387"/>
    </source>
</evidence>
<dbReference type="GO" id="GO:0016746">
    <property type="term" value="F:acyltransferase activity"/>
    <property type="evidence" value="ECO:0007669"/>
    <property type="project" value="UniProtKB-KW"/>
</dbReference>
<gene>
    <name evidence="2" type="ORF">BC643_4162</name>
</gene>
<dbReference type="AlphaFoldDB" id="A0A419VWD3"/>
<comment type="caution">
    <text evidence="2">The sequence shown here is derived from an EMBL/GenBank/DDBJ whole genome shotgun (WGS) entry which is preliminary data.</text>
</comment>
<dbReference type="Pfam" id="PF01553">
    <property type="entry name" value="Acyltransferase"/>
    <property type="match status" value="1"/>
</dbReference>
<dbReference type="SMART" id="SM00563">
    <property type="entry name" value="PlsC"/>
    <property type="match status" value="1"/>
</dbReference>
<accession>A0A419VWD3</accession>
<evidence type="ECO:0000313" key="2">
    <source>
        <dbReference type="EMBL" id="RKD86469.1"/>
    </source>
</evidence>
<dbReference type="RefSeq" id="WP_120275164.1">
    <property type="nucleotide sequence ID" value="NZ_RAPN01000004.1"/>
</dbReference>
<keyword evidence="2" id="KW-0012">Acyltransferase</keyword>
<keyword evidence="2" id="KW-0808">Transferase</keyword>
<sequence>MMRKIAGKVLEKQGWKVVGDYNGLKKSVTVFAPHTAHVDFYYGKLGFTSLGIKFKLLTKKEMFFFPMSYIMRALGAVPVRGVKGQNAIFQIVEMFEKADELHAVISPEGWITRRTKWNKGFLYMAQKAKVPIVVTTLDYEKKEMGVVKVIHDTSDFNAVIAQLSDIYKDVRGKNPDQFSLHVHE</sequence>
<dbReference type="SUPFAM" id="SSF69593">
    <property type="entry name" value="Glycerol-3-phosphate (1)-acyltransferase"/>
    <property type="match status" value="1"/>
</dbReference>
<dbReference type="InterPro" id="IPR002123">
    <property type="entry name" value="Plipid/glycerol_acylTrfase"/>
</dbReference>
<dbReference type="OrthoDB" id="9796839at2"/>
<reference evidence="2 3" key="1">
    <citation type="submission" date="2018-09" db="EMBL/GenBank/DDBJ databases">
        <title>Genomic Encyclopedia of Archaeal and Bacterial Type Strains, Phase II (KMG-II): from individual species to whole genera.</title>
        <authorList>
            <person name="Goeker M."/>
        </authorList>
    </citation>
    <scope>NUCLEOTIDE SEQUENCE [LARGE SCALE GENOMIC DNA]</scope>
    <source>
        <strain evidence="2 3">DSM 27148</strain>
    </source>
</reference>
<feature type="domain" description="Phospholipid/glycerol acyltransferase" evidence="1">
    <location>
        <begin position="28"/>
        <end position="140"/>
    </location>
</feature>
<keyword evidence="3" id="KW-1185">Reference proteome</keyword>